<evidence type="ECO:0000256" key="2">
    <source>
        <dbReference type="ARBA" id="ARBA00022801"/>
    </source>
</evidence>
<dbReference type="STRING" id="322095.HMPREF3185_00498"/>
<dbReference type="SUPFAM" id="SSF88713">
    <property type="entry name" value="Glycoside hydrolase/deacetylase"/>
    <property type="match status" value="1"/>
</dbReference>
<evidence type="ECO:0000313" key="4">
    <source>
        <dbReference type="EMBL" id="KXB77575.1"/>
    </source>
</evidence>
<dbReference type="CDD" id="cd10959">
    <property type="entry name" value="CE4_NodB_like_3"/>
    <property type="match status" value="1"/>
</dbReference>
<protein>
    <submittedName>
        <fullName evidence="4">Polysaccharide deacetylase</fullName>
    </submittedName>
</protein>
<proteinExistence type="predicted"/>
<dbReference type="GO" id="GO:0016810">
    <property type="term" value="F:hydrolase activity, acting on carbon-nitrogen (but not peptide) bonds"/>
    <property type="evidence" value="ECO:0007669"/>
    <property type="project" value="InterPro"/>
</dbReference>
<dbReference type="Proteomes" id="UP000070224">
    <property type="component" value="Unassembled WGS sequence"/>
</dbReference>
<dbReference type="InterPro" id="IPR050248">
    <property type="entry name" value="Polysacc_deacetylase_ArnD"/>
</dbReference>
<dbReference type="Pfam" id="PF01522">
    <property type="entry name" value="Polysacc_deac_1"/>
    <property type="match status" value="1"/>
</dbReference>
<gene>
    <name evidence="4" type="ORF">HMPREF3185_00498</name>
</gene>
<name>A0A134BCC5_9PORP</name>
<dbReference type="PANTHER" id="PTHR10587">
    <property type="entry name" value="GLYCOSYL TRANSFERASE-RELATED"/>
    <property type="match status" value="1"/>
</dbReference>
<dbReference type="GO" id="GO:0016020">
    <property type="term" value="C:membrane"/>
    <property type="evidence" value="ECO:0007669"/>
    <property type="project" value="TreeGrafter"/>
</dbReference>
<dbReference type="AlphaFoldDB" id="A0A134BCC5"/>
<dbReference type="Gene3D" id="3.20.20.370">
    <property type="entry name" value="Glycoside hydrolase/deacetylase"/>
    <property type="match status" value="1"/>
</dbReference>
<comment type="caution">
    <text evidence="4">The sequence shown here is derived from an EMBL/GenBank/DDBJ whole genome shotgun (WGS) entry which is preliminary data.</text>
</comment>
<evidence type="ECO:0000313" key="5">
    <source>
        <dbReference type="Proteomes" id="UP000070224"/>
    </source>
</evidence>
<dbReference type="PATRIC" id="fig|322095.3.peg.488"/>
<dbReference type="PROSITE" id="PS51677">
    <property type="entry name" value="NODB"/>
    <property type="match status" value="1"/>
</dbReference>
<keyword evidence="2" id="KW-0378">Hydrolase</keyword>
<organism evidence="4 5">
    <name type="scientific">Porphyromonas somerae</name>
    <dbReference type="NCBI Taxonomy" id="322095"/>
    <lineage>
        <taxon>Bacteria</taxon>
        <taxon>Pseudomonadati</taxon>
        <taxon>Bacteroidota</taxon>
        <taxon>Bacteroidia</taxon>
        <taxon>Bacteroidales</taxon>
        <taxon>Porphyromonadaceae</taxon>
        <taxon>Porphyromonas</taxon>
    </lineage>
</organism>
<accession>A0A134BCC5</accession>
<sequence>MIERILCRVPMWYRMLVPGARWRIPALKGKSIYLTFDDGPIPEVTPWVLDQLDELGIKATFFCVADNVRRYPELFEEIRRRGHTVGNHTYHHIQGIFHSTKEYMRDVYDAHELIHSRYFRPPHGHLRFSQNRELSHSFEIVMWDVVTRDYNAELSPETIVGYVKRYARNGSIIVFHDSLKAEKNMRVAMPEAVRWLQSEGYHFLRIGDAP</sequence>
<dbReference type="EMBL" id="LSDK01000036">
    <property type="protein sequence ID" value="KXB77575.1"/>
    <property type="molecule type" value="Genomic_DNA"/>
</dbReference>
<dbReference type="RefSeq" id="WP_044115737.1">
    <property type="nucleotide sequence ID" value="NZ_KQ960424.1"/>
</dbReference>
<dbReference type="GO" id="GO:0046872">
    <property type="term" value="F:metal ion binding"/>
    <property type="evidence" value="ECO:0007669"/>
    <property type="project" value="UniProtKB-KW"/>
</dbReference>
<dbReference type="PANTHER" id="PTHR10587:SF133">
    <property type="entry name" value="CHITIN DEACETYLASE 1-RELATED"/>
    <property type="match status" value="1"/>
</dbReference>
<feature type="domain" description="NodB homology" evidence="3">
    <location>
        <begin position="30"/>
        <end position="204"/>
    </location>
</feature>
<dbReference type="InterPro" id="IPR002509">
    <property type="entry name" value="NODB_dom"/>
</dbReference>
<reference evidence="5" key="1">
    <citation type="submission" date="2016-01" db="EMBL/GenBank/DDBJ databases">
        <authorList>
            <person name="Mitreva M."/>
            <person name="Pepin K.H."/>
            <person name="Mihindukulasuriya K.A."/>
            <person name="Fulton R."/>
            <person name="Fronick C."/>
            <person name="O'Laughlin M."/>
            <person name="Miner T."/>
            <person name="Herter B."/>
            <person name="Rosa B.A."/>
            <person name="Cordes M."/>
            <person name="Tomlinson C."/>
            <person name="Wollam A."/>
            <person name="Palsikar V.B."/>
            <person name="Mardis E.R."/>
            <person name="Wilson R.K."/>
        </authorList>
    </citation>
    <scope>NUCLEOTIDE SEQUENCE [LARGE SCALE GENOMIC DNA]</scope>
    <source>
        <strain evidence="5">KA00683</strain>
    </source>
</reference>
<dbReference type="InterPro" id="IPR011330">
    <property type="entry name" value="Glyco_hydro/deAcase_b/a-brl"/>
</dbReference>
<dbReference type="OrthoDB" id="9812065at2"/>
<dbReference type="GO" id="GO:0005975">
    <property type="term" value="P:carbohydrate metabolic process"/>
    <property type="evidence" value="ECO:0007669"/>
    <property type="project" value="InterPro"/>
</dbReference>
<evidence type="ECO:0000256" key="1">
    <source>
        <dbReference type="ARBA" id="ARBA00022723"/>
    </source>
</evidence>
<keyword evidence="1" id="KW-0479">Metal-binding</keyword>
<keyword evidence="5" id="KW-1185">Reference proteome</keyword>
<evidence type="ECO:0000259" key="3">
    <source>
        <dbReference type="PROSITE" id="PS51677"/>
    </source>
</evidence>